<keyword evidence="12 32" id="KW-1162">Viral penetration into host cytoplasm</keyword>
<evidence type="ECO:0000256" key="5">
    <source>
        <dbReference type="ARBA" id="ARBA00004578"/>
    </source>
</evidence>
<dbReference type="FunFam" id="2.170.40.20:FF:000004">
    <property type="entry name" value="Envelope glycoprotein gp160"/>
    <property type="match status" value="1"/>
</dbReference>
<dbReference type="GO" id="GO:0052031">
    <property type="term" value="P:symbiont-mediated perturbation of host defense response"/>
    <property type="evidence" value="ECO:0007669"/>
    <property type="project" value="UniProtKB-UniRule"/>
</dbReference>
<evidence type="ECO:0000256" key="24">
    <source>
        <dbReference type="ARBA" id="ARBA00023054"/>
    </source>
</evidence>
<comment type="subcellular location">
    <subcellularLocation>
        <location evidence="3">Host cell membrane</location>
        <topology evidence="3">Peripheral membrane protein</topology>
    </subcellularLocation>
    <subcellularLocation>
        <location evidence="1">Host cell membrane</location>
        <topology evidence="1">Single-pass type I membrane protein</topology>
    </subcellularLocation>
    <subcellularLocation>
        <location evidence="2">Host endosome membrane</location>
        <topology evidence="2">Peripheral membrane protein</topology>
    </subcellularLocation>
    <subcellularLocation>
        <location evidence="5">Host endosome membrane</location>
        <topology evidence="5">Single-pass type I membrane protein</topology>
    </subcellularLocation>
    <subcellularLocation>
        <location evidence="6">Virion membrane</location>
        <topology evidence="6">Peripheral membrane protein</topology>
    </subcellularLocation>
    <subcellularLocation>
        <location evidence="4">Virion membrane</location>
        <topology evidence="4">Single-pass type I membrane protein</topology>
    </subcellularLocation>
</comment>
<feature type="disulfide bond" evidence="32">
    <location>
        <begin position="53"/>
        <end position="73"/>
    </location>
</feature>
<keyword evidence="28 32" id="KW-0325">Glycoprotein</keyword>
<dbReference type="Gene3D" id="1.20.5.490">
    <property type="entry name" value="Single helix bin"/>
    <property type="match status" value="1"/>
</dbReference>
<dbReference type="Gene3D" id="2.170.40.20">
    <property type="entry name" value="Human immunodeficiency virus 1, Gp160, envelope glycoprotein"/>
    <property type="match status" value="2"/>
</dbReference>
<dbReference type="GO" id="GO:0016020">
    <property type="term" value="C:membrane"/>
    <property type="evidence" value="ECO:0007669"/>
    <property type="project" value="UniProtKB-UniRule"/>
</dbReference>
<evidence type="ECO:0000256" key="34">
    <source>
        <dbReference type="SAM" id="MobiDB-lite"/>
    </source>
</evidence>
<evidence type="ECO:0000256" key="32">
    <source>
        <dbReference type="HAMAP-Rule" id="MF_04083"/>
    </source>
</evidence>
<comment type="function">
    <text evidence="32">Surface protein gp120: Attaches the virus to the host lymphoid cell by binding to the primary receptor CD4. This interaction induces a structural rearrangement creating a high affinity binding site for a chemokine coreceptor like CXCR4 and/or CCR5. Acts as a ligand for CD209/DC-SIGN and CLEC4M/DC-SIGNR, which are respectively found on dendritic cells (DCs), and on endothelial cells of liver sinusoids and lymph node sinuses. These interactions allow capture of viral particles at mucosal surfaces by these cells and subsequent transmission to permissive cells. HIV subverts the migration properties of dendritic cells to gain access to CD4+ T-cells in lymph nodes. Virus transmission to permissive T-cells occurs either in trans (without DCs infection, through viral capture and transmission), or in cis (following DCs productive infection, through the usual CD4-gp120 interaction), thereby inducing a robust infection. In trans infection, bound virions remain infectious over days and it is proposed that they are not degraded, but protected in non-lysosomal acidic organelles within the DCs close to the cell membrane thus contributing to the viral infectious potential during DCs' migration from the periphery to the lymphoid tissues. On arrival at lymphoid tissues, intact virions recycle back to DCs' cell surface allowing virus transmission to CD4+ T-cells.</text>
</comment>
<evidence type="ECO:0000256" key="20">
    <source>
        <dbReference type="ARBA" id="ARBA00022879"/>
    </source>
</evidence>
<dbReference type="CDD" id="cd09909">
    <property type="entry name" value="HIV-1-like_HR1-HR2"/>
    <property type="match status" value="1"/>
</dbReference>
<evidence type="ECO:0000256" key="4">
    <source>
        <dbReference type="ARBA" id="ARBA00004563"/>
    </source>
</evidence>
<feature type="short sequence motif" description="Di-leucine internalization motif" evidence="32">
    <location>
        <begin position="846"/>
        <end position="847"/>
    </location>
</feature>
<evidence type="ECO:0000256" key="31">
    <source>
        <dbReference type="ARBA" id="ARBA00023296"/>
    </source>
</evidence>
<evidence type="ECO:0000256" key="7">
    <source>
        <dbReference type="ARBA" id="ARBA00022506"/>
    </source>
</evidence>
<dbReference type="GO" id="GO:0019031">
    <property type="term" value="C:viral envelope"/>
    <property type="evidence" value="ECO:0007669"/>
    <property type="project" value="UniProtKB-KW"/>
</dbReference>
<feature type="disulfide bond" evidence="32">
    <location>
        <begin position="217"/>
        <end position="228"/>
    </location>
</feature>
<dbReference type="GO" id="GO:0044175">
    <property type="term" value="C:host cell endosome membrane"/>
    <property type="evidence" value="ECO:0007669"/>
    <property type="project" value="UniProtKB-SubCell"/>
</dbReference>
<organismHost>
    <name type="scientific">Homo sapiens</name>
    <name type="common">Human</name>
    <dbReference type="NCBI Taxonomy" id="9606"/>
</organismHost>
<evidence type="ECO:0000256" key="23">
    <source>
        <dbReference type="ARBA" id="ARBA00023046"/>
    </source>
</evidence>
<evidence type="ECO:0000256" key="29">
    <source>
        <dbReference type="ARBA" id="ARBA00023280"/>
    </source>
</evidence>
<feature type="topological domain" description="Cytoplasmic" evidence="32">
    <location>
        <begin position="697"/>
        <end position="847"/>
    </location>
</feature>
<evidence type="ECO:0000256" key="19">
    <source>
        <dbReference type="ARBA" id="ARBA00022870"/>
    </source>
</evidence>
<evidence type="ECO:0000256" key="9">
    <source>
        <dbReference type="ARBA" id="ARBA00022511"/>
    </source>
</evidence>
<dbReference type="FunFam" id="2.170.40.20:FF:000003">
    <property type="entry name" value="Envelope glycoprotein gp160"/>
    <property type="match status" value="1"/>
</dbReference>
<gene>
    <name evidence="32 37" type="primary">env</name>
</gene>
<dbReference type="Pfam" id="PF00517">
    <property type="entry name" value="GP41"/>
    <property type="match status" value="1"/>
</dbReference>
<keyword evidence="7 32" id="KW-1168">Fusion of virus membrane with host membrane</keyword>
<comment type="function">
    <text evidence="32">Envelope glycoprotein gp160: Oligomerizes in the host endoplasmic reticulum into predominantly trimers. In a second time, gp160 transits in the host Golgi, where glycosylation is completed. The precursor is then proteolytically cleaved in the trans-Golgi and thereby activated by cellular furin or furin-like proteases to produce gp120 and gp41.</text>
</comment>
<comment type="domain">
    <text evidence="32 33">The 17 amino acids long immunosuppressive region is present in many retroviral envelope proteins. Synthetic peptides derived from this relatively conserved sequence inhibit immune function in vitro and in vivo.</text>
</comment>
<dbReference type="GO" id="GO:1903908">
    <property type="term" value="P:positive regulation of plasma membrane raft polarization"/>
    <property type="evidence" value="ECO:0007669"/>
    <property type="project" value="UniProtKB-UniRule"/>
</dbReference>
<evidence type="ECO:0000259" key="35">
    <source>
        <dbReference type="Pfam" id="PF00516"/>
    </source>
</evidence>
<dbReference type="SUPFAM" id="SSF58069">
    <property type="entry name" value="Virus ectodomain"/>
    <property type="match status" value="1"/>
</dbReference>
<dbReference type="GO" id="GO:0039654">
    <property type="term" value="P:fusion of virus membrane with host endosome membrane"/>
    <property type="evidence" value="ECO:0007669"/>
    <property type="project" value="UniProtKB-UniRule"/>
</dbReference>
<comment type="PTM">
    <text evidence="32">Palmitoylation of the transmembrane protein and of Env polyprotein (prior to its proteolytic cleavage) is essential for their association with host cell membrane lipid rafts. Palmitoylation is therefore required for envelope trafficking to classical lipid rafts, but not for viral replication.</text>
</comment>
<dbReference type="Pfam" id="PF00516">
    <property type="entry name" value="GP120"/>
    <property type="match status" value="1"/>
</dbReference>
<comment type="PTM">
    <text evidence="32">Highly glycosylated by host. The high number of glycan on the protein is reffered to as 'glycan shield' because it contributes to hide protein sequence from adaptive immune system.</text>
</comment>
<keyword evidence="15 32" id="KW-0053">Apoptosis</keyword>
<feature type="region of interest" description="Immunosuppression" evidence="32">
    <location>
        <begin position="565"/>
        <end position="583"/>
    </location>
</feature>
<keyword evidence="21 32" id="KW-1164">Virus endocytosis by host</keyword>
<proteinExistence type="inferred from homology"/>
<evidence type="ECO:0000256" key="15">
    <source>
        <dbReference type="ARBA" id="ARBA00022703"/>
    </source>
</evidence>
<organism evidence="37">
    <name type="scientific">Human immunodeficiency virus type 1</name>
    <name type="common">HIV-1</name>
    <dbReference type="NCBI Taxonomy" id="11676"/>
    <lineage>
        <taxon>Viruses</taxon>
        <taxon>Riboviria</taxon>
        <taxon>Pararnavirae</taxon>
        <taxon>Artverviricota</taxon>
        <taxon>Revtraviricetes</taxon>
        <taxon>Ortervirales</taxon>
        <taxon>Retroviridae</taxon>
        <taxon>Orthoretrovirinae</taxon>
        <taxon>Lentivirus</taxon>
        <taxon>Lentivirus humimdef1</taxon>
    </lineage>
</organism>
<keyword evidence="9 32" id="KW-1032">Host cell membrane</keyword>
<keyword evidence="23 32" id="KW-1039">Host endosome</keyword>
<keyword evidence="17 32" id="KW-1161">Viral attachment to host cell</keyword>
<evidence type="ECO:0000256" key="3">
    <source>
        <dbReference type="ARBA" id="ARBA00004505"/>
    </source>
</evidence>
<keyword evidence="25 32" id="KW-0472">Membrane</keyword>
<dbReference type="InterPro" id="IPR037527">
    <property type="entry name" value="Gp160"/>
</dbReference>
<feature type="transmembrane region" description="Helical" evidence="33">
    <location>
        <begin position="669"/>
        <end position="696"/>
    </location>
</feature>
<feature type="short sequence motif" description="YXXL motif; contains endocytosis signal" evidence="32">
    <location>
        <begin position="703"/>
        <end position="706"/>
    </location>
</feature>
<dbReference type="GO" id="GO:0020002">
    <property type="term" value="C:host cell plasma membrane"/>
    <property type="evidence" value="ECO:0007669"/>
    <property type="project" value="UniProtKB-SubCell"/>
</dbReference>
<comment type="subcellular location">
    <molecule>Transmembrane protein gp41</molecule>
    <subcellularLocation>
        <location evidence="32">Virion membrane</location>
        <topology evidence="32">Single-pass type I membrane protein</topology>
    </subcellularLocation>
    <subcellularLocation>
        <location evidence="32">Host cell membrane</location>
        <topology evidence="32">Single-pass type I membrane protein</topology>
    </subcellularLocation>
    <subcellularLocation>
        <location evidence="32">Host endosome membrane</location>
        <topology evidence="32">Single-pass type I membrane protein</topology>
    </subcellularLocation>
    <text evidence="32">It is probably concentrated at the site of budding and incorporated into the virions possibly by contacts between the cytoplasmic tail of Env and the N-terminus of Gag.</text>
</comment>
<dbReference type="InterPro" id="IPR000328">
    <property type="entry name" value="GP41-like"/>
</dbReference>
<keyword evidence="16 32" id="KW-0732">Signal</keyword>
<dbReference type="Gene3D" id="1.10.287.210">
    <property type="match status" value="1"/>
</dbReference>
<evidence type="ECO:0000256" key="12">
    <source>
        <dbReference type="ARBA" id="ARBA00022595"/>
    </source>
</evidence>
<feature type="domain" description="Human immunodeficiency virus 1 envelope glycoprotein Gp120" evidence="35">
    <location>
        <begin position="141"/>
        <end position="502"/>
    </location>
</feature>
<dbReference type="GO" id="GO:0019062">
    <property type="term" value="P:virion attachment to host cell"/>
    <property type="evidence" value="ECO:0007669"/>
    <property type="project" value="UniProtKB-UniRule"/>
</dbReference>
<comment type="caution">
    <text evidence="32">Lacks conserved residue(s) required for the propagation of feature annotation.</text>
</comment>
<keyword evidence="18 32" id="KW-0946">Virion</keyword>
<keyword evidence="11 32" id="KW-0945">Host-virus interaction</keyword>
<evidence type="ECO:0000256" key="21">
    <source>
        <dbReference type="ARBA" id="ARBA00022890"/>
    </source>
</evidence>
<evidence type="ECO:0000256" key="2">
    <source>
        <dbReference type="ARBA" id="ARBA00004433"/>
    </source>
</evidence>
<evidence type="ECO:0000256" key="18">
    <source>
        <dbReference type="ARBA" id="ARBA00022844"/>
    </source>
</evidence>
<evidence type="ECO:0000256" key="8">
    <source>
        <dbReference type="ARBA" id="ARBA00022510"/>
    </source>
</evidence>
<feature type="site" description="Cleavage; by host furin" evidence="32">
    <location>
        <begin position="502"/>
        <end position="503"/>
    </location>
</feature>
<keyword evidence="22 32" id="KW-1133">Transmembrane helix</keyword>
<keyword evidence="8 32" id="KW-1170">Fusion of virus membrane with host endosomal membrane</keyword>
<evidence type="ECO:0000256" key="22">
    <source>
        <dbReference type="ARBA" id="ARBA00022989"/>
    </source>
</evidence>
<accession>K0H1X7</accession>
<evidence type="ECO:0000256" key="33">
    <source>
        <dbReference type="RuleBase" id="RU363095"/>
    </source>
</evidence>
<evidence type="ECO:0000256" key="30">
    <source>
        <dbReference type="ARBA" id="ARBA00023288"/>
    </source>
</evidence>
<evidence type="ECO:0000256" key="27">
    <source>
        <dbReference type="ARBA" id="ARBA00023157"/>
    </source>
</evidence>
<comment type="domain">
    <text evidence="32">The membrane proximal external region (MPER) present in gp41 is a tryptophan-rich region recognized by the antibodies 2F5, Z13, and 4E10. MPER seems to play a role in fusion.</text>
</comment>
<dbReference type="FunFam" id="1.10.287.210:FF:000001">
    <property type="entry name" value="Envelope glycoprotein gp160"/>
    <property type="match status" value="1"/>
</dbReference>
<dbReference type="GO" id="GO:0019064">
    <property type="term" value="P:fusion of virus membrane with host plasma membrane"/>
    <property type="evidence" value="ECO:0007669"/>
    <property type="project" value="UniProtKB-UniRule"/>
</dbReference>
<evidence type="ECO:0000256" key="17">
    <source>
        <dbReference type="ARBA" id="ARBA00022804"/>
    </source>
</evidence>
<evidence type="ECO:0000256" key="16">
    <source>
        <dbReference type="ARBA" id="ARBA00022729"/>
    </source>
</evidence>
<comment type="PTM">
    <text evidence="32">Specific enzymatic cleavages in vivo yield mature proteins. Envelope glycoproteins are synthesized as a inactive precursor that is heavily N-glycosylated and processed likely by host cell furin in the Golgi to yield the mature SU and TM proteins. The cleavage site between SU and TM requires the minimal sequence [KR]-X-[KR]-R. About 2 of the 9 disulfide bonds of gp41 are reduced by P4HB/PDI, following binding to CD4 receptor.</text>
</comment>
<dbReference type="FunFam" id="1.20.5.490:FF:000001">
    <property type="entry name" value="Envelope glycoprotein gp160"/>
    <property type="match status" value="1"/>
</dbReference>
<comment type="domain">
    <text evidence="32">Some of the most genetically diverse regions of the viral genome are present in Env. They are called variable regions 1 through 5 (V1 through V5). Coreceptor usage of gp120 is determined mainly by the primary structure of the third variable region (V3) in the outer domain of gp120. The sequence of V3 determines which coreceptor, CCR5 and/or CXCR4 (corresponding to R5/macrophage, X4/T cell and R5X4/T cell and macrophage tropism), is used to trigger the fusion potential of the Env complex, and hence which cells the virus can infect. Binding to CCR5 involves a region adjacent in addition to V3.</text>
</comment>
<dbReference type="GO" id="GO:0005198">
    <property type="term" value="F:structural molecule activity"/>
    <property type="evidence" value="ECO:0007669"/>
    <property type="project" value="UniProtKB-UniRule"/>
</dbReference>
<evidence type="ECO:0000256" key="6">
    <source>
        <dbReference type="ARBA" id="ARBA00004650"/>
    </source>
</evidence>
<sequence>MRVKETQMNWPNLWKWGILILGLVTICSTSDNLWVTVYYGVPVWRDADTTLFCASDAKAHEREVHNVWATYACVPTDPNPQEIHLVNVTENFNMWKNSMAEQMQEDVISLWDESLKPCVKLTPLCVTLNCTKANFTTNTTNVRNCTFNVTTEIRDKKKNVYALFYKLDLVQMGDKNDSLYRLINCNTSVIKQACPKVSFDPIPIHYCTPAGYALLKCNDKKFNGTGPCKNVSSVQCTHGIKPVVSTQLLLNGSLAEEEIIIRSENLTDNAKTIIVHLNKSVEINCTRPSNNTRTSIPIGPGQVFYRTGEIIGDIRQAYCQINGTKWNETLSQVAEKLKEHFNKNISFQPPSGGDLEITTHHFNCRGEFFYCNTSKLFTYNGTMGGWNGTINDTIRNGTINDTIIIPCRIKQIINMWQGVGQAMYAPPIRGIINCVSNITGILLTRDGGADNATKDTEIFRPGGGNIKDNWRSELYKYKVVQIEPLGIAPTRAKRRVVEREKRAVGIGAMIFGFLGAAGSTMGAASLTLTVQARQLLSGIVQQQSNLLRAIEAQQHLLQLTVWGIKQLQARVLAVERYLQDQKFLGLWGCSGKIICTTSVPWNSSWSNKSYDEIWKNMTWIEWEREIDNYTAQIYEILTESQNQQERNEKDLLELDKWASLWSWFSITNWLWYIKIFIMIVGGLIGLRIIFAVLSIVNRVRQGYSPLSFQIPHHQQREPDRPERIEEGGGEQDRDRSVRLVSGFLALAWDDLRSLCLFSYHRLRDFILIVARIVEILGHRGWEGLKYLGNLLIYWIQELKISAISLLDTIAIAVAGWTDRIIEIAQRAWRAFLHIPRRIRQGFERSLL</sequence>
<dbReference type="SUPFAM" id="SSF56502">
    <property type="entry name" value="gp120 core"/>
    <property type="match status" value="2"/>
</dbReference>
<comment type="subunit">
    <text evidence="32">The mature envelope protein (Env) consists of a homotrimer of non-covalently associated gp120-gp41 heterodimers. The resulting complex protrudes from the virus surface as a spike. There seems to be as few as 10 spikes on the average virion. Surface protein gp120 interacts with host CD4, CCR5 and CXCR4. Gp120 also interacts with the C-type lectins CD209/DC-SIGN and CLEC4M/DC-SIGNR (collectively referred to as DC-SIGN(R)). Gp120 and gp41 interact with GalCer. Gp120 interacts with host ITGA4/ITGB7 complex; on CD4+ T-cells, this interaction results in rapid activation of integrin ITGAL/LFA-1, which facilitates efficient cell-to-cell spreading of HIV-1. Gp120 interacts with cell-associated heparan sulfate; this interaction increases virus infectivity on permissive cells and may be involved in infection of CD4- cells.</text>
</comment>
<dbReference type="GO" id="GO:0055036">
    <property type="term" value="C:virion membrane"/>
    <property type="evidence" value="ECO:0007669"/>
    <property type="project" value="UniProtKB-SubCell"/>
</dbReference>
<keyword evidence="19 32" id="KW-1043">Host membrane</keyword>
<comment type="similarity">
    <text evidence="32">Belongs to the HIV-1 env protein family.</text>
</comment>
<evidence type="ECO:0000256" key="13">
    <source>
        <dbReference type="ARBA" id="ARBA00022685"/>
    </source>
</evidence>
<keyword evidence="24 32" id="KW-0175">Coiled coil</keyword>
<protein>
    <recommendedName>
        <fullName evidence="32">Envelope glycoprotein gp160</fullName>
    </recommendedName>
    <alternativeName>
        <fullName evidence="32">Env polyprotein</fullName>
    </alternativeName>
    <component>
        <recommendedName>
            <fullName evidence="32">Surface protein gp120</fullName>
            <shortName evidence="32">SU</shortName>
        </recommendedName>
        <alternativeName>
            <fullName evidence="32">Glycoprotein 120</fullName>
            <shortName evidence="32">gp120</shortName>
        </alternativeName>
    </component>
    <component>
        <recommendedName>
            <fullName evidence="32">Transmembrane protein gp41</fullName>
            <shortName evidence="32">TM</shortName>
        </recommendedName>
        <alternativeName>
            <fullName evidence="32">Glycoprotein 41</fullName>
            <shortName evidence="32">gp41</shortName>
        </alternativeName>
    </component>
</protein>
<evidence type="ECO:0000256" key="1">
    <source>
        <dbReference type="ARBA" id="ARBA00004402"/>
    </source>
</evidence>
<feature type="compositionally biased region" description="Basic and acidic residues" evidence="34">
    <location>
        <begin position="714"/>
        <end position="733"/>
    </location>
</feature>
<dbReference type="HAMAP" id="MF_04083">
    <property type="entry name" value="HIV_ENV"/>
    <property type="match status" value="1"/>
</dbReference>
<feature type="region of interest" description="MPER; binding to GalCer" evidence="32">
    <location>
        <begin position="653"/>
        <end position="674"/>
    </location>
</feature>
<keyword evidence="20 32" id="KW-0261">Viral envelope protein</keyword>
<comment type="domain">
    <text evidence="32">The YXXL motif is involved in determining the exact site of viral release at the surface of infected mononuclear cells and promotes endocytosis. YXXL and di-leucine endocytosis motifs interact directly or indirectly with the clathrin adapter complexes, opperate independently, and their activities are not additive.</text>
</comment>
<keyword evidence="10 32" id="KW-1165">Clathrin-mediated endocytosis of virus by host</keyword>
<evidence type="ECO:0000256" key="26">
    <source>
        <dbReference type="ARBA" id="ARBA00023139"/>
    </source>
</evidence>
<keyword evidence="29 32" id="KW-0899">Viral immunoevasion</keyword>
<reference evidence="37" key="2">
    <citation type="journal article" date="2015" name="PLoS Comput. Biol.">
        <title>Comprehensive sieve analysis of breakthrough HIV-1 sequences in the RV144 vaccine efficacy trial.</title>
        <authorList>
            <consortium name="RV144 Sequencing Team"/>
            <person name="Edlefsen P.T."/>
            <person name="Rolland M."/>
            <person name="Hertz T."/>
            <person name="Tovanabutra S."/>
            <person name="Gartland A.J."/>
            <person name="deCamp A.C."/>
            <person name="Magaret C.A."/>
            <person name="Ahmed H."/>
            <person name="Gottardo R."/>
            <person name="Juraska M."/>
            <person name="McCoy C."/>
            <person name="Larsen B.B."/>
            <person name="Sanders-Buell E."/>
            <person name="Carrico C."/>
            <person name="Menis S."/>
            <person name="Kijak G.H."/>
            <person name="Bose M."/>
            <person name="Arroyo M.A."/>
            <person name="O'Connell R.J."/>
            <person name="Nitayaphan S."/>
            <person name="Pitisuttithum P."/>
            <person name="Kaewkungwal J."/>
            <person name="Rerks-Ngarm S."/>
            <person name="Robb M.L."/>
            <person name="Kirys T."/>
            <person name="Georgiev I.S."/>
            <person name="Kwong P.D."/>
            <person name="Scheffler K."/>
            <person name="Pond S.L."/>
            <person name="Carlson J.M."/>
            <person name="Michael N.L."/>
            <person name="Schief W.R."/>
            <person name="Mullins J.I."/>
            <person name="Kim J.H."/>
            <person name="Gilbert P.B."/>
        </authorList>
    </citation>
    <scope>NUCLEOTIDE SEQUENCE</scope>
    <source>
        <strain evidence="37">AA121a10R</strain>
    </source>
</reference>
<name>K0H1X7_HV1</name>
<keyword evidence="30 32" id="KW-0449">Lipoprotein</keyword>
<feature type="disulfide bond" evidence="32">
    <location>
        <begin position="207"/>
        <end position="236"/>
    </location>
</feature>
<dbReference type="GO" id="GO:0075512">
    <property type="term" value="P:clathrin-dependent endocytosis of virus by host cell"/>
    <property type="evidence" value="ECO:0007669"/>
    <property type="project" value="UniProtKB-UniRule"/>
</dbReference>
<comment type="miscellaneous">
    <text evidence="32">HIV-1 lineages are divided in three main groups, M (for Major), O (for Outlier), and N (for New, or Non-M, Non-O). The vast majority of strains found worldwide belong to the group M. Group O seems to be endemic to and largely confined to Cameroon and neighboring countries in West Central Africa, where these viruses represent a small minority of HIV-1 strains. The group N is represented by a limited number of isolates from Cameroonian persons. The group M is further subdivided in 9 clades or subtypes (A to D, F to H, J and K).</text>
</comment>
<feature type="chain" id="PRO_5023463353" description="Transmembrane protein gp41" evidence="32">
    <location>
        <begin position="503"/>
        <end position="847"/>
    </location>
</feature>
<comment type="miscellaneous">
    <text evidence="32">Inhibitors targeting HIV-1 viral envelope proteins are used as antiretroviral drugs. Attachment of virions to the cell surface via non-specific interactions and CD4 binding can be blocked by inhibitors that include cyanovirin-N, cyclotriazadisulfonamide analogs, PRO 2000, TNX 355 and PRO 542. In addition, BMS 806 can block CD4-induced conformational changes. Env interactions with the coreceptor molecules can be targeted by CCR5 antagonists including SCH-D, maraviroc (UK 427857) and aplaviroc (GW 873140), and the CXCR4 antagonist AMD 070. Fusion of viral and cellular membranes can be inhibited by peptides such as enfuvirtide and tifuvirtide (T 1249). Resistance to inhibitors associated with mutations in Env are observed. Most of the time, single mutations confer only a modest reduction in drug susceptibility. Combination of several mutations is usually required to develop a high-level drug resistance.</text>
</comment>
<feature type="chain" id="PRO_5023463352" description="Envelope glycoprotein gp160" evidence="32">
    <location>
        <begin position="32"/>
        <end position="847"/>
    </location>
</feature>
<comment type="subcellular location">
    <molecule>Surface protein gp120</molecule>
    <subcellularLocation>
        <location evidence="32">Virion membrane</location>
        <topology evidence="32">Peripheral membrane protein</topology>
    </subcellularLocation>
    <subcellularLocation>
        <location evidence="32">Host cell membrane</location>
        <topology evidence="32">Peripheral membrane protein</topology>
    </subcellularLocation>
    <subcellularLocation>
        <location evidence="32">Host endosome membrane</location>
        <topology evidence="32">Single-pass type I membrane protein</topology>
    </subcellularLocation>
    <text evidence="32">The surface protein is not anchored to the viral envelope, but associates with the extravirion surface through its binding to TM. It is probably concentrated at the site of budding and incorporated into the virions possibly by contacts between the cytoplasmic tail of Env and the N-terminus of Gag.</text>
</comment>
<dbReference type="GO" id="GO:1903911">
    <property type="term" value="P:positive regulation of receptor clustering"/>
    <property type="evidence" value="ECO:0007669"/>
    <property type="project" value="UniProtKB-UniRule"/>
</dbReference>
<feature type="region of interest" description="CD4-binding loop" evidence="32">
    <location>
        <begin position="350"/>
        <end position="360"/>
    </location>
</feature>
<keyword evidence="14 32" id="KW-0812">Transmembrane</keyword>
<feature type="lipid moiety-binding region" description="S-palmitoyl cysteine; by host" evidence="32">
    <location>
        <position position="755"/>
    </location>
</feature>
<feature type="domain" description="Retroviral envelope protein GP41-like" evidence="36">
    <location>
        <begin position="521"/>
        <end position="711"/>
    </location>
</feature>
<evidence type="ECO:0000259" key="36">
    <source>
        <dbReference type="Pfam" id="PF00517"/>
    </source>
</evidence>
<dbReference type="InterPro" id="IPR036377">
    <property type="entry name" value="Gp120_core_sf"/>
</dbReference>
<reference evidence="37" key="1">
    <citation type="journal article" date="2012" name="Nature">
        <title>Increased HIV-1 vaccine efficacy against viruses with genetic signatures in Env V2.</title>
        <authorList>
            <person name="Rolland M."/>
            <person name="Edlefsen P.T."/>
            <person name="Larsen B.B."/>
            <person name="Tovanabutra S."/>
            <person name="Sanders-Buell E."/>
            <person name="Hertz T."/>
            <person name="de Camp A.C."/>
            <person name="Carrico C."/>
            <person name="Menis S."/>
            <person name="Magaret C.A."/>
            <person name="Ahmed H."/>
            <person name="Juraska M."/>
            <person name="Chen L."/>
            <person name="Konopa P."/>
            <person name="Nariya S."/>
            <person name="Stoddard J.N."/>
            <person name="Wong K."/>
            <person name="Zhao H."/>
            <person name="Deng W."/>
            <person name="Maust B.S."/>
            <person name="Bose M."/>
            <person name="Howell S."/>
            <person name="Bates A."/>
            <person name="Lazzaro M."/>
            <person name="O'Sullivan A."/>
            <person name="Lei E."/>
            <person name="Bradfield A."/>
            <person name="Ibitamuno G."/>
            <person name="Assawadarachai V."/>
            <person name="O'Connell R.J."/>
            <person name="de Souza M.S."/>
            <person name="Nitayaphan S."/>
            <person name="Rerks-Ngarm S."/>
            <person name="Robb M.L."/>
            <person name="McLellan J.S."/>
            <person name="Georgiev I."/>
            <person name="Kwong P.D."/>
            <person name="Carlson J.M."/>
            <person name="Michael N.L."/>
            <person name="Schief W.R."/>
            <person name="Gilbert P.B."/>
            <person name="Mullins J.I."/>
            <person name="Kim J.H."/>
        </authorList>
    </citation>
    <scope>NUCLEOTIDE SEQUENCE</scope>
    <source>
        <strain evidence="37">AA121a10R</strain>
    </source>
</reference>
<evidence type="ECO:0000313" key="37">
    <source>
        <dbReference type="EMBL" id="AFU33707.1"/>
    </source>
</evidence>
<dbReference type="InterPro" id="IPR000777">
    <property type="entry name" value="HIV1_Gp120"/>
</dbReference>
<feature type="region of interest" description="Disordered" evidence="34">
    <location>
        <begin position="712"/>
        <end position="733"/>
    </location>
</feature>
<feature type="disulfide bond" evidence="32">
    <location>
        <begin position="589"/>
        <end position="595"/>
    </location>
</feature>
<comment type="function">
    <text evidence="32">Transmembrane protein gp41: Acts as a class I viral fusion protein. Under the current model, the protein has at least 3 conformational states: pre-fusion native state, pre-hairpin intermediate state, and post-fusion hairpin state. During fusion of viral and target intracellular membranes, the coiled coil regions (heptad repeats) assume a trimer-of-hairpins structure, positioning the fusion peptide in close proximity to the C-terminal region of the ectodomain. The formation of this structure appears to drive apposition and subsequent fusion of viral and target cell membranes. Complete fusion occurs in host cell endosomes and is dynamin-dependent, however some lipid transfer might occur at the plasma membrane. The virus undergoes clathrin-dependent internalization long before endosomal fusion, thus minimizing the surface exposure of conserved viral epitopes during fusion and reducing the efficacy of inhibitors targeting these epitopes. Membranes fusion leads to delivery of the nucleocapsid into the cytoplasm.</text>
</comment>
<keyword evidence="31 32" id="KW-1160">Virus entry into host cell</keyword>
<feature type="coiled-coil region" evidence="32">
    <location>
        <begin position="624"/>
        <end position="658"/>
    </location>
</feature>
<evidence type="ECO:0000256" key="10">
    <source>
        <dbReference type="ARBA" id="ARBA00022570"/>
    </source>
</evidence>
<dbReference type="GO" id="GO:0019082">
    <property type="term" value="P:viral protein processing"/>
    <property type="evidence" value="ECO:0007669"/>
    <property type="project" value="UniProtKB-UniRule"/>
</dbReference>
<evidence type="ECO:0000256" key="11">
    <source>
        <dbReference type="ARBA" id="ARBA00022581"/>
    </source>
</evidence>
<keyword evidence="13 32" id="KW-0165">Cleavage on pair of basic residues</keyword>
<keyword evidence="26 32" id="KW-0564">Palmitate</keyword>
<evidence type="ECO:0000256" key="14">
    <source>
        <dbReference type="ARBA" id="ARBA00022692"/>
    </source>
</evidence>
<comment type="domain">
    <text evidence="32">The CD4-binding region is targeted by the antibody b12.</text>
</comment>
<evidence type="ECO:0000256" key="25">
    <source>
        <dbReference type="ARBA" id="ARBA00023136"/>
    </source>
</evidence>
<keyword evidence="27 32" id="KW-1015">Disulfide bond</keyword>
<dbReference type="EMBL" id="JX448201">
    <property type="protein sequence ID" value="AFU33707.1"/>
    <property type="molecule type" value="Genomic_RNA"/>
</dbReference>
<evidence type="ECO:0000256" key="28">
    <source>
        <dbReference type="ARBA" id="ARBA00023180"/>
    </source>
</evidence>
<feature type="region of interest" description="Fusion peptide" evidence="32">
    <location>
        <begin position="503"/>
        <end position="523"/>
    </location>
</feature>